<dbReference type="Proteomes" id="UP000184185">
    <property type="component" value="Unassembled WGS sequence"/>
</dbReference>
<name>A0A1M6CGB6_PSEXY</name>
<dbReference type="Pfam" id="PF04480">
    <property type="entry name" value="DUF559"/>
    <property type="match status" value="1"/>
</dbReference>
<organism evidence="2 3">
    <name type="scientific">Pseudobutyrivibrio xylanivorans DSM 14809</name>
    <dbReference type="NCBI Taxonomy" id="1123012"/>
    <lineage>
        <taxon>Bacteria</taxon>
        <taxon>Bacillati</taxon>
        <taxon>Bacillota</taxon>
        <taxon>Clostridia</taxon>
        <taxon>Lachnospirales</taxon>
        <taxon>Lachnospiraceae</taxon>
        <taxon>Pseudobutyrivibrio</taxon>
    </lineage>
</organism>
<sequence length="119" mass="14183">MNENYNPNLKKNSQKLRRSMTKEEKRLWYDCLKVLPLTVKRQQIIGNYIVDFYCAQKKIVIELDGSQHYEEEGHIKDIKRDTFLNENGIRVLRYSNFDVNKNFIAVCDDIRKNLGLIND</sequence>
<dbReference type="InterPro" id="IPR047216">
    <property type="entry name" value="Endonuclease_DUF559_bact"/>
</dbReference>
<dbReference type="CDD" id="cd01038">
    <property type="entry name" value="Endonuclease_DUF559"/>
    <property type="match status" value="1"/>
</dbReference>
<dbReference type="AlphaFoldDB" id="A0A1M6CGB6"/>
<proteinExistence type="predicted"/>
<keyword evidence="2" id="KW-0540">Nuclease</keyword>
<dbReference type="PANTHER" id="PTHR38590:SF1">
    <property type="entry name" value="BLL0828 PROTEIN"/>
    <property type="match status" value="1"/>
</dbReference>
<dbReference type="OrthoDB" id="9798754at2"/>
<keyword evidence="2" id="KW-0255">Endonuclease</keyword>
<keyword evidence="3" id="KW-1185">Reference proteome</keyword>
<accession>A0A1M6CGB6</accession>
<feature type="domain" description="DUF559" evidence="1">
    <location>
        <begin position="9"/>
        <end position="114"/>
    </location>
</feature>
<evidence type="ECO:0000313" key="2">
    <source>
        <dbReference type="EMBL" id="SHI59728.1"/>
    </source>
</evidence>
<dbReference type="EMBL" id="FQYQ01000003">
    <property type="protein sequence ID" value="SHI59728.1"/>
    <property type="molecule type" value="Genomic_DNA"/>
</dbReference>
<protein>
    <submittedName>
        <fullName evidence="2">Very-short-patch-repair endonuclease</fullName>
    </submittedName>
</protein>
<dbReference type="Gene3D" id="3.40.960.10">
    <property type="entry name" value="VSR Endonuclease"/>
    <property type="match status" value="1"/>
</dbReference>
<dbReference type="InterPro" id="IPR007569">
    <property type="entry name" value="DUF559"/>
</dbReference>
<evidence type="ECO:0000313" key="3">
    <source>
        <dbReference type="Proteomes" id="UP000184185"/>
    </source>
</evidence>
<dbReference type="GO" id="GO:0004519">
    <property type="term" value="F:endonuclease activity"/>
    <property type="evidence" value="ECO:0007669"/>
    <property type="project" value="UniProtKB-KW"/>
</dbReference>
<dbReference type="PANTHER" id="PTHR38590">
    <property type="entry name" value="BLL0828 PROTEIN"/>
    <property type="match status" value="1"/>
</dbReference>
<dbReference type="SUPFAM" id="SSF52980">
    <property type="entry name" value="Restriction endonuclease-like"/>
    <property type="match status" value="1"/>
</dbReference>
<evidence type="ECO:0000259" key="1">
    <source>
        <dbReference type="Pfam" id="PF04480"/>
    </source>
</evidence>
<dbReference type="RefSeq" id="WP_072912794.1">
    <property type="nucleotide sequence ID" value="NZ_FQYQ01000003.1"/>
</dbReference>
<gene>
    <name evidence="2" type="ORF">SAMN02745725_00694</name>
</gene>
<keyword evidence="2" id="KW-0378">Hydrolase</keyword>
<dbReference type="InterPro" id="IPR011335">
    <property type="entry name" value="Restrct_endonuc-II-like"/>
</dbReference>
<reference evidence="2 3" key="1">
    <citation type="submission" date="2016-11" db="EMBL/GenBank/DDBJ databases">
        <authorList>
            <person name="Jaros S."/>
            <person name="Januszkiewicz K."/>
            <person name="Wedrychowicz H."/>
        </authorList>
    </citation>
    <scope>NUCLEOTIDE SEQUENCE [LARGE SCALE GENOMIC DNA]</scope>
    <source>
        <strain evidence="2 3">DSM 14809</strain>
    </source>
</reference>